<evidence type="ECO:0000313" key="11">
    <source>
        <dbReference type="Proteomes" id="UP000215914"/>
    </source>
</evidence>
<evidence type="ECO:0000256" key="3">
    <source>
        <dbReference type="ARBA" id="ARBA00022741"/>
    </source>
</evidence>
<evidence type="ECO:0000256" key="5">
    <source>
        <dbReference type="ARBA" id="ARBA00022917"/>
    </source>
</evidence>
<comment type="catalytic activity">
    <reaction evidence="8">
        <text>tRNA(Tyr) + L-tyrosine + ATP = L-tyrosyl-tRNA(Tyr) + AMP + diphosphate + H(+)</text>
        <dbReference type="Rhea" id="RHEA:10220"/>
        <dbReference type="Rhea" id="RHEA-COMP:9706"/>
        <dbReference type="Rhea" id="RHEA-COMP:9707"/>
        <dbReference type="ChEBI" id="CHEBI:15378"/>
        <dbReference type="ChEBI" id="CHEBI:30616"/>
        <dbReference type="ChEBI" id="CHEBI:33019"/>
        <dbReference type="ChEBI" id="CHEBI:58315"/>
        <dbReference type="ChEBI" id="CHEBI:78442"/>
        <dbReference type="ChEBI" id="CHEBI:78536"/>
        <dbReference type="ChEBI" id="CHEBI:456215"/>
        <dbReference type="EC" id="6.1.1.1"/>
    </reaction>
</comment>
<evidence type="ECO:0000256" key="8">
    <source>
        <dbReference type="ARBA" id="ARBA00048248"/>
    </source>
</evidence>
<keyword evidence="5 9" id="KW-0648">Protein biosynthesis</keyword>
<reference evidence="11" key="1">
    <citation type="journal article" date="2017" name="Nature">
        <title>The sunflower genome provides insights into oil metabolism, flowering and Asterid evolution.</title>
        <authorList>
            <person name="Badouin H."/>
            <person name="Gouzy J."/>
            <person name="Grassa C.J."/>
            <person name="Murat F."/>
            <person name="Staton S.E."/>
            <person name="Cottret L."/>
            <person name="Lelandais-Briere C."/>
            <person name="Owens G.L."/>
            <person name="Carrere S."/>
            <person name="Mayjonade B."/>
            <person name="Legrand L."/>
            <person name="Gill N."/>
            <person name="Kane N.C."/>
            <person name="Bowers J.E."/>
            <person name="Hubner S."/>
            <person name="Bellec A."/>
            <person name="Berard A."/>
            <person name="Berges H."/>
            <person name="Blanchet N."/>
            <person name="Boniface M.C."/>
            <person name="Brunel D."/>
            <person name="Catrice O."/>
            <person name="Chaidir N."/>
            <person name="Claudel C."/>
            <person name="Donnadieu C."/>
            <person name="Faraut T."/>
            <person name="Fievet G."/>
            <person name="Helmstetter N."/>
            <person name="King M."/>
            <person name="Knapp S.J."/>
            <person name="Lai Z."/>
            <person name="Le Paslier M.C."/>
            <person name="Lippi Y."/>
            <person name="Lorenzon L."/>
            <person name="Mandel J.R."/>
            <person name="Marage G."/>
            <person name="Marchand G."/>
            <person name="Marquand E."/>
            <person name="Bret-Mestries E."/>
            <person name="Morien E."/>
            <person name="Nambeesan S."/>
            <person name="Nguyen T."/>
            <person name="Pegot-Espagnet P."/>
            <person name="Pouilly N."/>
            <person name="Raftis F."/>
            <person name="Sallet E."/>
            <person name="Schiex T."/>
            <person name="Thomas J."/>
            <person name="Vandecasteele C."/>
            <person name="Vares D."/>
            <person name="Vear F."/>
            <person name="Vautrin S."/>
            <person name="Crespi M."/>
            <person name="Mangin B."/>
            <person name="Burke J.M."/>
            <person name="Salse J."/>
            <person name="Munos S."/>
            <person name="Vincourt P."/>
            <person name="Rieseberg L.H."/>
            <person name="Langlade N.B."/>
        </authorList>
    </citation>
    <scope>NUCLEOTIDE SEQUENCE [LARGE SCALE GENOMIC DNA]</scope>
    <source>
        <strain evidence="11">cv. SF193</strain>
    </source>
</reference>
<evidence type="ECO:0000256" key="4">
    <source>
        <dbReference type="ARBA" id="ARBA00022840"/>
    </source>
</evidence>
<proteinExistence type="inferred from homology"/>
<dbReference type="InParanoid" id="A0A251T5Z2"/>
<dbReference type="GO" id="GO:0004831">
    <property type="term" value="F:tyrosine-tRNA ligase activity"/>
    <property type="evidence" value="ECO:0007669"/>
    <property type="project" value="UniProtKB-EC"/>
</dbReference>
<evidence type="ECO:0000256" key="2">
    <source>
        <dbReference type="ARBA" id="ARBA00022598"/>
    </source>
</evidence>
<evidence type="ECO:0000256" key="6">
    <source>
        <dbReference type="ARBA" id="ARBA00023146"/>
    </source>
</evidence>
<dbReference type="Gene3D" id="3.40.50.620">
    <property type="entry name" value="HUPs"/>
    <property type="match status" value="2"/>
</dbReference>
<comment type="similarity">
    <text evidence="9">Belongs to the class-I aminoacyl-tRNA synthetase family.</text>
</comment>
<dbReference type="EC" id="6.1.1.1" evidence="1"/>
<keyword evidence="11" id="KW-1185">Reference proteome</keyword>
<evidence type="ECO:0000256" key="9">
    <source>
        <dbReference type="RuleBase" id="RU363036"/>
    </source>
</evidence>
<accession>A0A251T5Z2</accession>
<dbReference type="PANTHER" id="PTHR46264:SF4">
    <property type="entry name" value="TYROSINE--TRNA LIGASE, CYTOPLASMIC"/>
    <property type="match status" value="1"/>
</dbReference>
<dbReference type="EMBL" id="CM007901">
    <property type="protein sequence ID" value="OTG06334.1"/>
    <property type="molecule type" value="Genomic_DNA"/>
</dbReference>
<dbReference type="GO" id="GO:0005524">
    <property type="term" value="F:ATP binding"/>
    <property type="evidence" value="ECO:0007669"/>
    <property type="project" value="UniProtKB-KW"/>
</dbReference>
<dbReference type="Proteomes" id="UP000215914">
    <property type="component" value="Chromosome 12"/>
</dbReference>
<dbReference type="Pfam" id="PF00579">
    <property type="entry name" value="tRNA-synt_1b"/>
    <property type="match status" value="1"/>
</dbReference>
<keyword evidence="3 9" id="KW-0547">Nucleotide-binding</keyword>
<name>A0A251T5Z2_HELAN</name>
<protein>
    <recommendedName>
        <fullName evidence="1">tyrosine--tRNA ligase</fullName>
        <ecNumber evidence="1">6.1.1.1</ecNumber>
    </recommendedName>
    <alternativeName>
        <fullName evidence="7">Tyrosyl-tRNA synthetase</fullName>
    </alternativeName>
</protein>
<gene>
    <name evidence="10" type="ORF">HannXRQ_Chr12g0383661</name>
</gene>
<dbReference type="PANTHER" id="PTHR46264">
    <property type="entry name" value="TYROSINE-TRNA LIGASE"/>
    <property type="match status" value="1"/>
</dbReference>
<dbReference type="InterPro" id="IPR050489">
    <property type="entry name" value="Tyr-tRNA_synthase"/>
</dbReference>
<dbReference type="InterPro" id="IPR014729">
    <property type="entry name" value="Rossmann-like_a/b/a_fold"/>
</dbReference>
<keyword evidence="4 9" id="KW-0067">ATP-binding</keyword>
<evidence type="ECO:0000313" key="10">
    <source>
        <dbReference type="EMBL" id="OTG06334.1"/>
    </source>
</evidence>
<evidence type="ECO:0000256" key="7">
    <source>
        <dbReference type="ARBA" id="ARBA00033323"/>
    </source>
</evidence>
<dbReference type="AlphaFoldDB" id="A0A251T5Z2"/>
<dbReference type="STRING" id="4232.A0A251T5Z2"/>
<sequence>MLIFFNFYSYVCNVLFDPKGFGFTKYYHSNRCLLQKVKRKNRIDKVKIWIADWFAQLNNKMGGDLGRIQTVGRYLNEIWKAAGMNLEHVEFCGLPRNLILGHMNTDHWCCQIMGRNEQDELTATQIFYPCMQCADIFFLKADICQLGMDQRKVNVLAREYCDDIKRKNKPVILSHRRAKSPDHQADKPEGIHGEKACSKVFRFSSRRVMIKHMHPNRTL</sequence>
<keyword evidence="6 9" id="KW-0030">Aminoacyl-tRNA synthetase</keyword>
<evidence type="ECO:0000256" key="1">
    <source>
        <dbReference type="ARBA" id="ARBA00013160"/>
    </source>
</evidence>
<dbReference type="GO" id="GO:0006418">
    <property type="term" value="P:tRNA aminoacylation for protein translation"/>
    <property type="evidence" value="ECO:0007669"/>
    <property type="project" value="InterPro"/>
</dbReference>
<dbReference type="SUPFAM" id="SSF52374">
    <property type="entry name" value="Nucleotidylyl transferase"/>
    <property type="match status" value="1"/>
</dbReference>
<organism evidence="10 11">
    <name type="scientific">Helianthus annuus</name>
    <name type="common">Common sunflower</name>
    <dbReference type="NCBI Taxonomy" id="4232"/>
    <lineage>
        <taxon>Eukaryota</taxon>
        <taxon>Viridiplantae</taxon>
        <taxon>Streptophyta</taxon>
        <taxon>Embryophyta</taxon>
        <taxon>Tracheophyta</taxon>
        <taxon>Spermatophyta</taxon>
        <taxon>Magnoliopsida</taxon>
        <taxon>eudicotyledons</taxon>
        <taxon>Gunneridae</taxon>
        <taxon>Pentapetalae</taxon>
        <taxon>asterids</taxon>
        <taxon>campanulids</taxon>
        <taxon>Asterales</taxon>
        <taxon>Asteraceae</taxon>
        <taxon>Asteroideae</taxon>
        <taxon>Heliantheae alliance</taxon>
        <taxon>Heliantheae</taxon>
        <taxon>Helianthus</taxon>
    </lineage>
</organism>
<keyword evidence="2 9" id="KW-0436">Ligase</keyword>
<dbReference type="InterPro" id="IPR002305">
    <property type="entry name" value="aa-tRNA-synth_Ic"/>
</dbReference>